<name>A0A811Y0W3_NYCPR</name>
<feature type="region of interest" description="Disordered" evidence="1">
    <location>
        <begin position="93"/>
        <end position="117"/>
    </location>
</feature>
<accession>A0A811Y0W3</accession>
<keyword evidence="3" id="KW-1185">Reference proteome</keyword>
<comment type="caution">
    <text evidence="2">The sequence shown here is derived from an EMBL/GenBank/DDBJ whole genome shotgun (WGS) entry which is preliminary data.</text>
</comment>
<evidence type="ECO:0000313" key="2">
    <source>
        <dbReference type="EMBL" id="CAD7669246.1"/>
    </source>
</evidence>
<evidence type="ECO:0000256" key="1">
    <source>
        <dbReference type="SAM" id="MobiDB-lite"/>
    </source>
</evidence>
<evidence type="ECO:0000313" key="3">
    <source>
        <dbReference type="Proteomes" id="UP000645828"/>
    </source>
</evidence>
<dbReference type="Proteomes" id="UP000645828">
    <property type="component" value="Unassembled WGS sequence"/>
</dbReference>
<protein>
    <submittedName>
        <fullName evidence="2">(raccoon dog) hypothetical protein</fullName>
    </submittedName>
</protein>
<gene>
    <name evidence="2" type="ORF">NYPRO_LOCUS2040</name>
</gene>
<proteinExistence type="predicted"/>
<sequence>MLLKVSFNRHLLKNLSASVSDFLTVLFHWNVTITQVGSLCRHCCTPSSQHSACTINPSSQAGLLDHQLPAGPPEAQRGLRVLPSAATATITAQPPWHRSFHPDPPESPSSHSAREVL</sequence>
<dbReference type="EMBL" id="CAJHUB010000653">
    <property type="protein sequence ID" value="CAD7669246.1"/>
    <property type="molecule type" value="Genomic_DNA"/>
</dbReference>
<dbReference type="AlphaFoldDB" id="A0A811Y0W3"/>
<organism evidence="2 3">
    <name type="scientific">Nyctereutes procyonoides</name>
    <name type="common">Raccoon dog</name>
    <name type="synonym">Canis procyonoides</name>
    <dbReference type="NCBI Taxonomy" id="34880"/>
    <lineage>
        <taxon>Eukaryota</taxon>
        <taxon>Metazoa</taxon>
        <taxon>Chordata</taxon>
        <taxon>Craniata</taxon>
        <taxon>Vertebrata</taxon>
        <taxon>Euteleostomi</taxon>
        <taxon>Mammalia</taxon>
        <taxon>Eutheria</taxon>
        <taxon>Laurasiatheria</taxon>
        <taxon>Carnivora</taxon>
        <taxon>Caniformia</taxon>
        <taxon>Canidae</taxon>
        <taxon>Nyctereutes</taxon>
    </lineage>
</organism>
<reference evidence="2" key="1">
    <citation type="submission" date="2020-12" db="EMBL/GenBank/DDBJ databases">
        <authorList>
            <consortium name="Molecular Ecology Group"/>
        </authorList>
    </citation>
    <scope>NUCLEOTIDE SEQUENCE</scope>
    <source>
        <strain evidence="2">TBG_1078</strain>
    </source>
</reference>